<dbReference type="Pfam" id="PF20463">
    <property type="entry name" value="PDH_C"/>
    <property type="match status" value="1"/>
</dbReference>
<dbReference type="GO" id="GO:0008977">
    <property type="term" value="F:prephenate dehydrogenase (NAD+) activity"/>
    <property type="evidence" value="ECO:0007669"/>
    <property type="project" value="InterPro"/>
</dbReference>
<accession>R7Y749</accession>
<dbReference type="AlphaFoldDB" id="R7Y749"/>
<sequence>MTGSTAPGARSVVVAGGAGAVGAMFADRWRADGADVYILDAAFGDDIRSPGPESAARMREADIVVLAVPEDVALAAVATVRPLLRSTALLMETLSVKSRFSAAVARLDGVDVDAGGPIVGVNPMFAPSLGLPGRAVAVVVHRGGPGADLLLDDLARWGARREVTTADRHDRLCAAVQALTHATILSFGCALADLGVDADETATLATPPFTTMSAMLARITGGTPEVYRDVQRSNPCAPAARDALARAVSRVSAACDGDDDTAGTEFTALLARAGASLGDRGDGYAEMCARLFDGMAS</sequence>
<dbReference type="GO" id="GO:0004665">
    <property type="term" value="F:prephenate dehydrogenase (NADP+) activity"/>
    <property type="evidence" value="ECO:0007669"/>
    <property type="project" value="InterPro"/>
</dbReference>
<comment type="similarity">
    <text evidence="1">Belongs to the prephenate/arogenate dehydrogenase family.</text>
</comment>
<dbReference type="InterPro" id="IPR003099">
    <property type="entry name" value="Prephen_DH"/>
</dbReference>
<evidence type="ECO:0000313" key="5">
    <source>
        <dbReference type="Proteomes" id="UP000013569"/>
    </source>
</evidence>
<keyword evidence="2" id="KW-0560">Oxidoreductase</keyword>
<dbReference type="GO" id="GO:0006571">
    <property type="term" value="P:tyrosine biosynthetic process"/>
    <property type="evidence" value="ECO:0007669"/>
    <property type="project" value="InterPro"/>
</dbReference>
<dbReference type="InterPro" id="IPR046826">
    <property type="entry name" value="PDH_N"/>
</dbReference>
<reference evidence="4 5" key="1">
    <citation type="journal article" date="2013" name="Genome Announc.">
        <title>Draft Genome Sequence of a Benzothiophene-Desulfurizing Bacterium, Gordona terrae Strain C-6.</title>
        <authorList>
            <person name="Wang W."/>
            <person name="Ma T."/>
            <person name="Ren Y."/>
            <person name="Li G."/>
        </authorList>
    </citation>
    <scope>NUCLEOTIDE SEQUENCE [LARGE SCALE GENOMIC DNA]</scope>
    <source>
        <strain evidence="4 5">C-6</strain>
    </source>
</reference>
<dbReference type="InterPro" id="IPR008927">
    <property type="entry name" value="6-PGluconate_DH-like_C_sf"/>
</dbReference>
<name>R7Y749_9ACTN</name>
<evidence type="ECO:0000313" key="4">
    <source>
        <dbReference type="EMBL" id="EON31524.1"/>
    </source>
</evidence>
<dbReference type="RefSeq" id="WP_010843772.1">
    <property type="nucleotide sequence ID" value="NZ_AQPW01000023.1"/>
</dbReference>
<comment type="caution">
    <text evidence="4">The sequence shown here is derived from an EMBL/GenBank/DDBJ whole genome shotgun (WGS) entry which is preliminary data.</text>
</comment>
<protein>
    <submittedName>
        <fullName evidence="4">Prephenate dehydrogenase</fullName>
    </submittedName>
</protein>
<feature type="domain" description="Prephenate/arogenate dehydrogenase" evidence="3">
    <location>
        <begin position="10"/>
        <end position="285"/>
    </location>
</feature>
<dbReference type="Gene3D" id="1.10.3660.10">
    <property type="entry name" value="6-phosphogluconate dehydrogenase C-terminal like domain"/>
    <property type="match status" value="1"/>
</dbReference>
<proteinExistence type="inferred from homology"/>
<dbReference type="PANTHER" id="PTHR21363">
    <property type="entry name" value="PREPHENATE DEHYDROGENASE"/>
    <property type="match status" value="1"/>
</dbReference>
<evidence type="ECO:0000256" key="2">
    <source>
        <dbReference type="ARBA" id="ARBA00023002"/>
    </source>
</evidence>
<gene>
    <name evidence="4" type="ORF">GTC6_16852</name>
</gene>
<dbReference type="GO" id="GO:0070403">
    <property type="term" value="F:NAD+ binding"/>
    <property type="evidence" value="ECO:0007669"/>
    <property type="project" value="InterPro"/>
</dbReference>
<dbReference type="Pfam" id="PF02153">
    <property type="entry name" value="PDH_N"/>
    <property type="match status" value="1"/>
</dbReference>
<dbReference type="Gene3D" id="3.40.50.720">
    <property type="entry name" value="NAD(P)-binding Rossmann-like Domain"/>
    <property type="match status" value="1"/>
</dbReference>
<dbReference type="InterPro" id="IPR046825">
    <property type="entry name" value="PDH_C"/>
</dbReference>
<dbReference type="Proteomes" id="UP000013569">
    <property type="component" value="Unassembled WGS sequence"/>
</dbReference>
<dbReference type="SUPFAM" id="SSF48179">
    <property type="entry name" value="6-phosphogluconate dehydrogenase C-terminal domain-like"/>
    <property type="match status" value="1"/>
</dbReference>
<dbReference type="EMBL" id="AQPW01000023">
    <property type="protein sequence ID" value="EON31524.1"/>
    <property type="molecule type" value="Genomic_DNA"/>
</dbReference>
<evidence type="ECO:0000259" key="3">
    <source>
        <dbReference type="PROSITE" id="PS51176"/>
    </source>
</evidence>
<evidence type="ECO:0000256" key="1">
    <source>
        <dbReference type="ARBA" id="ARBA00007964"/>
    </source>
</evidence>
<organism evidence="4 5">
    <name type="scientific">Gordonia terrae C-6</name>
    <dbReference type="NCBI Taxonomy" id="1316928"/>
    <lineage>
        <taxon>Bacteria</taxon>
        <taxon>Bacillati</taxon>
        <taxon>Actinomycetota</taxon>
        <taxon>Actinomycetes</taxon>
        <taxon>Mycobacteriales</taxon>
        <taxon>Gordoniaceae</taxon>
        <taxon>Gordonia</taxon>
    </lineage>
</organism>
<dbReference type="InterPro" id="IPR036291">
    <property type="entry name" value="NAD(P)-bd_dom_sf"/>
</dbReference>
<dbReference type="PROSITE" id="PS51176">
    <property type="entry name" value="PDH_ADH"/>
    <property type="match status" value="1"/>
</dbReference>
<dbReference type="PANTHER" id="PTHR21363:SF0">
    <property type="entry name" value="PREPHENATE DEHYDROGENASE [NADP(+)]"/>
    <property type="match status" value="1"/>
</dbReference>
<dbReference type="SUPFAM" id="SSF51735">
    <property type="entry name" value="NAD(P)-binding Rossmann-fold domains"/>
    <property type="match status" value="1"/>
</dbReference>
<dbReference type="PATRIC" id="fig|1316928.3.peg.3404"/>
<dbReference type="InterPro" id="IPR050812">
    <property type="entry name" value="Preph/Arog_dehydrog"/>
</dbReference>
<dbReference type="OrthoDB" id="4149052at2"/>